<gene>
    <name evidence="1" type="ORF">ACFL27_03010</name>
</gene>
<reference evidence="1 2" key="1">
    <citation type="submission" date="2024-09" db="EMBL/GenBank/DDBJ databases">
        <title>Laminarin stimulates single cell rates of sulfate reduction while oxygen inhibits transcriptomic activity in coastal marine sediment.</title>
        <authorList>
            <person name="Lindsay M."/>
            <person name="Orcutt B."/>
            <person name="Emerson D."/>
            <person name="Stepanauskas R."/>
            <person name="D'Angelo T."/>
        </authorList>
    </citation>
    <scope>NUCLEOTIDE SEQUENCE [LARGE SCALE GENOMIC DNA]</scope>
    <source>
        <strain evidence="1">SAG AM-311-K15</strain>
    </source>
</reference>
<evidence type="ECO:0000313" key="2">
    <source>
        <dbReference type="Proteomes" id="UP001594351"/>
    </source>
</evidence>
<keyword evidence="2" id="KW-1185">Reference proteome</keyword>
<protein>
    <submittedName>
        <fullName evidence="1">Uncharacterized protein</fullName>
    </submittedName>
</protein>
<evidence type="ECO:0000313" key="1">
    <source>
        <dbReference type="EMBL" id="MFC1849157.1"/>
    </source>
</evidence>
<dbReference type="EMBL" id="JBHPBY010000023">
    <property type="protein sequence ID" value="MFC1849157.1"/>
    <property type="molecule type" value="Genomic_DNA"/>
</dbReference>
<comment type="caution">
    <text evidence="1">The sequence shown here is derived from an EMBL/GenBank/DDBJ whole genome shotgun (WGS) entry which is preliminary data.</text>
</comment>
<accession>A0ABV6YSJ0</accession>
<name>A0ABV6YSJ0_UNCC1</name>
<proteinExistence type="predicted"/>
<organism evidence="1 2">
    <name type="scientific">candidate division CSSED10-310 bacterium</name>
    <dbReference type="NCBI Taxonomy" id="2855610"/>
    <lineage>
        <taxon>Bacteria</taxon>
        <taxon>Bacteria division CSSED10-310</taxon>
    </lineage>
</organism>
<dbReference type="Proteomes" id="UP001594351">
    <property type="component" value="Unassembled WGS sequence"/>
</dbReference>
<sequence>MKREELKQSYIEKLQLAMEEIIAESPRFQEIIEEIHDNGLEVSYGMSLMVYLRDREASIEVIEEQEQDTPELTFTEEDEAFLQSIGIEMG</sequence>